<proteinExistence type="predicted"/>
<dbReference type="SUPFAM" id="SSF69349">
    <property type="entry name" value="Phage fibre proteins"/>
    <property type="match status" value="1"/>
</dbReference>
<reference evidence="1 2" key="1">
    <citation type="submission" date="2016-12" db="EMBL/GenBank/DDBJ databases">
        <authorList>
            <person name="Song W.-J."/>
            <person name="Kurnit D.M."/>
        </authorList>
    </citation>
    <scope>NUCLEOTIDE SEQUENCE [LARGE SCALE GENOMIC DNA]</scope>
    <source>
        <strain evidence="1 2">CECT 9026</strain>
    </source>
</reference>
<evidence type="ECO:0008006" key="3">
    <source>
        <dbReference type="Google" id="ProtNLM"/>
    </source>
</evidence>
<gene>
    <name evidence="1" type="ORF">VSP9026_04331</name>
</gene>
<evidence type="ECO:0000313" key="2">
    <source>
        <dbReference type="Proteomes" id="UP000184774"/>
    </source>
</evidence>
<dbReference type="EMBL" id="FSSB01000031">
    <property type="protein sequence ID" value="SIO96528.1"/>
    <property type="molecule type" value="Genomic_DNA"/>
</dbReference>
<protein>
    <recommendedName>
        <fullName evidence="3">DUF2345 domain-containing protein</fullName>
    </recommendedName>
</protein>
<organism evidence="1 2">
    <name type="scientific">Vibrio spartinae</name>
    <dbReference type="NCBI Taxonomy" id="1918945"/>
    <lineage>
        <taxon>Bacteria</taxon>
        <taxon>Pseudomonadati</taxon>
        <taxon>Pseudomonadota</taxon>
        <taxon>Gammaproteobacteria</taxon>
        <taxon>Vibrionales</taxon>
        <taxon>Vibrionaceae</taxon>
        <taxon>Vibrio</taxon>
    </lineage>
</organism>
<sequence length="173" mass="18280">MIEGELHVKAGKVWVNEAGTEIHIKAGEQVIIEAGNEITLKAGGSFVKVDPSGVSLSGAGVNLNSGGSAGSGSGFGGELPFNAKALIQEEQKHIMEFFYMDPELQPYAGTKYKAVLSDGTELTGALDEDGYAKLENVPNGVARIHYLSDEAFDDIPRESISKVVNRLDSLLGA</sequence>
<name>A0A1N6MAP6_9VIBR</name>
<dbReference type="Proteomes" id="UP000184774">
    <property type="component" value="Unassembled WGS sequence"/>
</dbReference>
<evidence type="ECO:0000313" key="1">
    <source>
        <dbReference type="EMBL" id="SIO96528.1"/>
    </source>
</evidence>
<accession>A0A1N6MAP6</accession>
<dbReference type="AlphaFoldDB" id="A0A1N6MAP6"/>